<protein>
    <submittedName>
        <fullName evidence="2">Natural resistance-associated macrophage protein</fullName>
    </submittedName>
</protein>
<feature type="transmembrane region" description="Helical" evidence="1">
    <location>
        <begin position="504"/>
        <end position="523"/>
    </location>
</feature>
<feature type="transmembrane region" description="Helical" evidence="1">
    <location>
        <begin position="140"/>
        <end position="161"/>
    </location>
</feature>
<sequence>MDDSGRVIEEAKRRGPLSVLAAYLRLSGPGWLQSALTLGGGSLASALYLGVIGGNELLWVQPLAIMLGVVMLSAISYVTLSIESSPFDGIRRHINPVLAWSWLLGALLANMIWALPQYALAYGVLTENLLPGVVPYPDSLTSKLAVSAAILLVVAFVTMQYDRPGKGVRIYELTLKLMVGAIMACFLAVVVRLTLVGAIDWGSALAALAPNPRHLFEPTSGFQEALAGIADVPARSYWRATIVDEQRALMIAAASAAVGINMTFLMPYSLLAKGWTSTHRGFAVFDLCLGLLAPFAIGTACIVLAAGSQFYTKPFEGLTIAAGKEGSIEVTLPKEGASARLRRSRDELAAMLERRRDAPGLEETPVTFAEARVASMLLPRDTAELAAALDSLFKETGASKTVFGLGVLAMAVSTISLLMLISGFALCEALGVERGGRWFRLGMLLASTGVLWPIVWGGASKAYLAVIVGTVGYTLLPIALVTFAAMLNSKALLGDLRPQGFTRILWNLALGAALLITGSASLWTAWNLTLGGVPVGSYAVAALAILVAIGQAAMWRRKGRAGGLVRPQ</sequence>
<dbReference type="EMBL" id="CP036291">
    <property type="protein sequence ID" value="QDU88557.1"/>
    <property type="molecule type" value="Genomic_DNA"/>
</dbReference>
<feature type="transmembrane region" description="Helical" evidence="1">
    <location>
        <begin position="462"/>
        <end position="483"/>
    </location>
</feature>
<feature type="transmembrane region" description="Helical" evidence="1">
    <location>
        <begin position="402"/>
        <end position="426"/>
    </location>
</feature>
<feature type="transmembrane region" description="Helical" evidence="1">
    <location>
        <begin position="438"/>
        <end position="456"/>
    </location>
</feature>
<keyword evidence="3" id="KW-1185">Reference proteome</keyword>
<organism evidence="2 3">
    <name type="scientific">Pirellulimonas nuda</name>
    <dbReference type="NCBI Taxonomy" id="2528009"/>
    <lineage>
        <taxon>Bacteria</taxon>
        <taxon>Pseudomonadati</taxon>
        <taxon>Planctomycetota</taxon>
        <taxon>Planctomycetia</taxon>
        <taxon>Pirellulales</taxon>
        <taxon>Lacipirellulaceae</taxon>
        <taxon>Pirellulimonas</taxon>
    </lineage>
</organism>
<gene>
    <name evidence="2" type="ORF">Pla175_19350</name>
</gene>
<evidence type="ECO:0000313" key="3">
    <source>
        <dbReference type="Proteomes" id="UP000317429"/>
    </source>
</evidence>
<proteinExistence type="predicted"/>
<dbReference type="RefSeq" id="WP_145283592.1">
    <property type="nucleotide sequence ID" value="NZ_CP036291.1"/>
</dbReference>
<feature type="transmembrane region" description="Helical" evidence="1">
    <location>
        <begin position="535"/>
        <end position="555"/>
    </location>
</feature>
<dbReference type="OrthoDB" id="236847at2"/>
<dbReference type="KEGG" id="pnd:Pla175_19350"/>
<feature type="transmembrane region" description="Helical" evidence="1">
    <location>
        <begin position="248"/>
        <end position="271"/>
    </location>
</feature>
<evidence type="ECO:0000256" key="1">
    <source>
        <dbReference type="SAM" id="Phobius"/>
    </source>
</evidence>
<feature type="transmembrane region" description="Helical" evidence="1">
    <location>
        <begin position="100"/>
        <end position="120"/>
    </location>
</feature>
<dbReference type="Proteomes" id="UP000317429">
    <property type="component" value="Chromosome"/>
</dbReference>
<accession>A0A518DAP4</accession>
<feature type="transmembrane region" description="Helical" evidence="1">
    <location>
        <begin position="283"/>
        <end position="306"/>
    </location>
</feature>
<keyword evidence="1" id="KW-1133">Transmembrane helix</keyword>
<dbReference type="AlphaFoldDB" id="A0A518DAP4"/>
<keyword evidence="1" id="KW-0812">Transmembrane</keyword>
<reference evidence="2 3" key="1">
    <citation type="submission" date="2019-02" db="EMBL/GenBank/DDBJ databases">
        <title>Deep-cultivation of Planctomycetes and their phenomic and genomic characterization uncovers novel biology.</title>
        <authorList>
            <person name="Wiegand S."/>
            <person name="Jogler M."/>
            <person name="Boedeker C."/>
            <person name="Pinto D."/>
            <person name="Vollmers J."/>
            <person name="Rivas-Marin E."/>
            <person name="Kohn T."/>
            <person name="Peeters S.H."/>
            <person name="Heuer A."/>
            <person name="Rast P."/>
            <person name="Oberbeckmann S."/>
            <person name="Bunk B."/>
            <person name="Jeske O."/>
            <person name="Meyerdierks A."/>
            <person name="Storesund J.E."/>
            <person name="Kallscheuer N."/>
            <person name="Luecker S."/>
            <person name="Lage O.M."/>
            <person name="Pohl T."/>
            <person name="Merkel B.J."/>
            <person name="Hornburger P."/>
            <person name="Mueller R.-W."/>
            <person name="Bruemmer F."/>
            <person name="Labrenz M."/>
            <person name="Spormann A.M."/>
            <person name="Op den Camp H."/>
            <person name="Overmann J."/>
            <person name="Amann R."/>
            <person name="Jetten M.S.M."/>
            <person name="Mascher T."/>
            <person name="Medema M.H."/>
            <person name="Devos D.P."/>
            <person name="Kaster A.-K."/>
            <person name="Ovreas L."/>
            <person name="Rohde M."/>
            <person name="Galperin M.Y."/>
            <person name="Jogler C."/>
        </authorList>
    </citation>
    <scope>NUCLEOTIDE SEQUENCE [LARGE SCALE GENOMIC DNA]</scope>
    <source>
        <strain evidence="2 3">Pla175</strain>
    </source>
</reference>
<name>A0A518DAP4_9BACT</name>
<keyword evidence="1" id="KW-0472">Membrane</keyword>
<feature type="transmembrane region" description="Helical" evidence="1">
    <location>
        <begin position="59"/>
        <end position="80"/>
    </location>
</feature>
<evidence type="ECO:0000313" key="2">
    <source>
        <dbReference type="EMBL" id="QDU88557.1"/>
    </source>
</evidence>
<feature type="transmembrane region" description="Helical" evidence="1">
    <location>
        <begin position="173"/>
        <end position="195"/>
    </location>
</feature>